<sequence>MAILSERMISLLMVMSVIFTNTLAALEGPNVCTRQDTYKVTVKVSEQKPYTVRENTWCLSFPPRCSKYKVVFKTVYKEQEITKQKPVEECCKGYTETTSGDRCIPVCSEDCLHGTCVAPDVCKCESGFGGPLCDFKCPLGKWGINCQHDCMCQNNATCDPFDGKCMCTRGWKGEHCDQTCSSDKFGQDCGEECRCRNGGSCHHITGECHCAPGYTGPLCDDLCPAGKHGTECKSECTCQNGGLCSPTTGECYCTAGWMGSVCAHRCPEGFWGRNCSMICDCYNGGDCHHVTGKCQCKPGFYDEKCLKICPKDRYGLNCTEECDCKNGATCLATNGTCICSPGWEGEKCDQRICEDGVWGENCTKVCQCDKNNTEFCHPWTGNCICKPGWDGETCSRTCPLYTYGKGCREHCNCKNNAQCSPINGTCICAAGYRGEDCSELCPENTFGEDCVQKCVCKNGAKCSPEDGRCNCTAGNMTCDHVFGGYVCRSGYMGLTCEHPCPPTRYGLNCANHCRCKNGGECHHVTGECQCMPGWQGEFCQTSCQQGTYGVNCTQHCKCQHGRCRSNDGHCRCSRGWTGIRCTEICPEGYYGDQCMEPCECKNDFFTCHPADGCICRYGFTGENCDEQLFSKNVQQKEEAGYGSVIAGIFAAIIVIAVTVTAWFYHRRRVADLKNEIAQVHYIADPIPDRNQFDNPVYAYQGSSRYDDGTTTLLNNRQIKNDLGMNKNVNNEKAKFGFGSTLEEEEDCKGGAYGLQYDLKNRDADLGNPNLNIYHCIDELDGKKIEHVYDEIKQNESEYDHPDHPRPLSTTWKSQYHRMPNGTGPKTQDDTAGPSQPTDKDPELGES</sequence>
<dbReference type="Gene3D" id="2.170.300.10">
    <property type="entry name" value="Tie2 ligand-binding domain superfamily"/>
    <property type="match status" value="4"/>
</dbReference>
<evidence type="ECO:0000256" key="5">
    <source>
        <dbReference type="PROSITE-ProRule" id="PRU00076"/>
    </source>
</evidence>
<dbReference type="InterPro" id="IPR011489">
    <property type="entry name" value="EMI_domain"/>
</dbReference>
<dbReference type="InterPro" id="IPR000742">
    <property type="entry name" value="EGF"/>
</dbReference>
<dbReference type="PROSITE" id="PS00022">
    <property type="entry name" value="EGF_1"/>
    <property type="match status" value="8"/>
</dbReference>
<evidence type="ECO:0000256" key="2">
    <source>
        <dbReference type="ARBA" id="ARBA00022729"/>
    </source>
</evidence>
<dbReference type="PRINTS" id="PR00011">
    <property type="entry name" value="EGFLAMININ"/>
</dbReference>
<dbReference type="Pfam" id="PF00053">
    <property type="entry name" value="EGF_laminin"/>
    <property type="match status" value="2"/>
</dbReference>
<keyword evidence="2 8" id="KW-0732">Signal</keyword>
<feature type="disulfide bond" evidence="5">
    <location>
        <begin position="253"/>
        <end position="262"/>
    </location>
</feature>
<dbReference type="SMART" id="SM00180">
    <property type="entry name" value="EGF_Lam"/>
    <property type="match status" value="9"/>
</dbReference>
<feature type="domain" description="EGF-like" evidence="9">
    <location>
        <begin position="319"/>
        <end position="349"/>
    </location>
</feature>
<dbReference type="PANTHER" id="PTHR24043">
    <property type="entry name" value="SCAVENGER RECEPTOR CLASS F"/>
    <property type="match status" value="1"/>
</dbReference>
<gene>
    <name evidence="12" type="primary">LOC107069168</name>
</gene>
<protein>
    <submittedName>
        <fullName evidence="12">Multiple epidermal growth factor-like domains protein 10 isoform X3</fullName>
    </submittedName>
</protein>
<proteinExistence type="predicted"/>
<evidence type="ECO:0000256" key="4">
    <source>
        <dbReference type="ARBA" id="ARBA00023157"/>
    </source>
</evidence>
<keyword evidence="4 5" id="KW-1015">Disulfide bond</keyword>
<evidence type="ECO:0000313" key="12">
    <source>
        <dbReference type="RefSeq" id="XP_015181717.1"/>
    </source>
</evidence>
<feature type="disulfide bond" evidence="5">
    <location>
        <begin position="167"/>
        <end position="176"/>
    </location>
</feature>
<feature type="transmembrane region" description="Helical" evidence="7">
    <location>
        <begin position="639"/>
        <end position="664"/>
    </location>
</feature>
<dbReference type="RefSeq" id="XP_015181717.1">
    <property type="nucleotide sequence ID" value="XM_015326231.1"/>
</dbReference>
<dbReference type="GeneID" id="107069168"/>
<feature type="compositionally biased region" description="Basic and acidic residues" evidence="6">
    <location>
        <begin position="794"/>
        <end position="805"/>
    </location>
</feature>
<evidence type="ECO:0000313" key="11">
    <source>
        <dbReference type="Proteomes" id="UP000694924"/>
    </source>
</evidence>
<dbReference type="InterPro" id="IPR042635">
    <property type="entry name" value="MEGF10/SREC1/2-like"/>
</dbReference>
<feature type="region of interest" description="Disordered" evidence="6">
    <location>
        <begin position="794"/>
        <end position="846"/>
    </location>
</feature>
<feature type="domain" description="EGF-like" evidence="9">
    <location>
        <begin position="228"/>
        <end position="263"/>
    </location>
</feature>
<evidence type="ECO:0000256" key="3">
    <source>
        <dbReference type="ARBA" id="ARBA00022737"/>
    </source>
</evidence>
<evidence type="ECO:0000256" key="6">
    <source>
        <dbReference type="SAM" id="MobiDB-lite"/>
    </source>
</evidence>
<dbReference type="SMART" id="SM00181">
    <property type="entry name" value="EGF"/>
    <property type="match status" value="11"/>
</dbReference>
<evidence type="ECO:0000259" key="10">
    <source>
        <dbReference type="PROSITE" id="PS51041"/>
    </source>
</evidence>
<keyword evidence="7" id="KW-0812">Transmembrane</keyword>
<feature type="disulfide bond" evidence="5">
    <location>
        <begin position="428"/>
        <end position="437"/>
    </location>
</feature>
<dbReference type="InterPro" id="IPR013032">
    <property type="entry name" value="EGF-like_CS"/>
</dbReference>
<keyword evidence="7" id="KW-1133">Transmembrane helix</keyword>
<keyword evidence="3" id="KW-0677">Repeat</keyword>
<dbReference type="Proteomes" id="UP000694924">
    <property type="component" value="Unplaced"/>
</dbReference>
<feature type="domain" description="EGF-like" evidence="9">
    <location>
        <begin position="510"/>
        <end position="540"/>
    </location>
</feature>
<evidence type="ECO:0000259" key="9">
    <source>
        <dbReference type="PROSITE" id="PS50026"/>
    </source>
</evidence>
<feature type="disulfide bond" evidence="5">
    <location>
        <begin position="339"/>
        <end position="348"/>
    </location>
</feature>
<feature type="domain" description="EGF-like" evidence="9">
    <location>
        <begin position="190"/>
        <end position="220"/>
    </location>
</feature>
<feature type="domain" description="EMI" evidence="10">
    <location>
        <begin position="28"/>
        <end position="105"/>
    </location>
</feature>
<comment type="caution">
    <text evidence="5">Lacks conserved residue(s) required for the propagation of feature annotation.</text>
</comment>
<feature type="disulfide bond" evidence="5">
    <location>
        <begin position="210"/>
        <end position="219"/>
    </location>
</feature>
<evidence type="ECO:0000256" key="1">
    <source>
        <dbReference type="ARBA" id="ARBA00022536"/>
    </source>
</evidence>
<organism evidence="11 12">
    <name type="scientific">Polistes dominula</name>
    <name type="common">European paper wasp</name>
    <name type="synonym">Vespa dominula</name>
    <dbReference type="NCBI Taxonomy" id="743375"/>
    <lineage>
        <taxon>Eukaryota</taxon>
        <taxon>Metazoa</taxon>
        <taxon>Ecdysozoa</taxon>
        <taxon>Arthropoda</taxon>
        <taxon>Hexapoda</taxon>
        <taxon>Insecta</taxon>
        <taxon>Pterygota</taxon>
        <taxon>Neoptera</taxon>
        <taxon>Endopterygota</taxon>
        <taxon>Hymenoptera</taxon>
        <taxon>Apocrita</taxon>
        <taxon>Aculeata</taxon>
        <taxon>Vespoidea</taxon>
        <taxon>Vespidae</taxon>
        <taxon>Polistinae</taxon>
        <taxon>Polistini</taxon>
        <taxon>Polistes</taxon>
    </lineage>
</organism>
<feature type="chain" id="PRO_5045508689" evidence="8">
    <location>
        <begin position="25"/>
        <end position="846"/>
    </location>
</feature>
<dbReference type="PROSITE" id="PS51041">
    <property type="entry name" value="EMI"/>
    <property type="match status" value="1"/>
</dbReference>
<dbReference type="PROSITE" id="PS50026">
    <property type="entry name" value="EGF_3"/>
    <property type="match status" value="6"/>
</dbReference>
<feature type="domain" description="EGF-like" evidence="9">
    <location>
        <begin position="142"/>
        <end position="177"/>
    </location>
</feature>
<dbReference type="InterPro" id="IPR002049">
    <property type="entry name" value="LE_dom"/>
</dbReference>
<feature type="disulfide bond" evidence="5">
    <location>
        <begin position="530"/>
        <end position="539"/>
    </location>
</feature>
<name>A0ABM1IND0_POLDO</name>
<keyword evidence="1 5" id="KW-0245">EGF-like domain</keyword>
<keyword evidence="11" id="KW-1185">Reference proteome</keyword>
<evidence type="ECO:0000256" key="7">
    <source>
        <dbReference type="SAM" id="Phobius"/>
    </source>
</evidence>
<dbReference type="PANTHER" id="PTHR24043:SF8">
    <property type="entry name" value="EGF-LIKE DOMAIN-CONTAINING PROTEIN"/>
    <property type="match status" value="1"/>
</dbReference>
<feature type="domain" description="EGF-like" evidence="9">
    <location>
        <begin position="408"/>
        <end position="438"/>
    </location>
</feature>
<feature type="compositionally biased region" description="Basic and acidic residues" evidence="6">
    <location>
        <begin position="837"/>
        <end position="846"/>
    </location>
</feature>
<dbReference type="Pfam" id="PF12661">
    <property type="entry name" value="hEGF"/>
    <property type="match status" value="5"/>
</dbReference>
<dbReference type="PROSITE" id="PS01186">
    <property type="entry name" value="EGF_2"/>
    <property type="match status" value="2"/>
</dbReference>
<dbReference type="Gene3D" id="2.10.25.10">
    <property type="entry name" value="Laminin"/>
    <property type="match status" value="1"/>
</dbReference>
<reference evidence="12" key="1">
    <citation type="submission" date="2025-08" db="UniProtKB">
        <authorList>
            <consortium name="RefSeq"/>
        </authorList>
    </citation>
    <scope>IDENTIFICATION</scope>
    <source>
        <tissue evidence="12">Whole body</tissue>
    </source>
</reference>
<evidence type="ECO:0000256" key="8">
    <source>
        <dbReference type="SAM" id="SignalP"/>
    </source>
</evidence>
<keyword evidence="7" id="KW-0472">Membrane</keyword>
<feature type="signal peptide" evidence="8">
    <location>
        <begin position="1"/>
        <end position="24"/>
    </location>
</feature>
<accession>A0ABM1IND0</accession>